<sequence>MSVFDGFARPPCAETLGWQLVEVGSDSPLLALKAAQLLGRPVEELFCLDPLEC</sequence>
<protein>
    <submittedName>
        <fullName evidence="1">Uncharacterized protein</fullName>
    </submittedName>
</protein>
<gene>
    <name evidence="1" type="ORF">HBH26_18280</name>
</gene>
<comment type="caution">
    <text evidence="1">The sequence shown here is derived from an EMBL/GenBank/DDBJ whole genome shotgun (WGS) entry which is preliminary data.</text>
</comment>
<organism evidence="1 2">
    <name type="scientific">Sphingomonas corticis</name>
    <dbReference type="NCBI Taxonomy" id="2722791"/>
    <lineage>
        <taxon>Bacteria</taxon>
        <taxon>Pseudomonadati</taxon>
        <taxon>Pseudomonadota</taxon>
        <taxon>Alphaproteobacteria</taxon>
        <taxon>Sphingomonadales</taxon>
        <taxon>Sphingomonadaceae</taxon>
        <taxon>Sphingomonas</taxon>
    </lineage>
</organism>
<keyword evidence="2" id="KW-1185">Reference proteome</keyword>
<dbReference type="RefSeq" id="WP_168136081.1">
    <property type="nucleotide sequence ID" value="NZ_JAAVJH010000020.1"/>
</dbReference>
<dbReference type="EMBL" id="JAAVJH010000020">
    <property type="protein sequence ID" value="NJR80528.1"/>
    <property type="molecule type" value="Genomic_DNA"/>
</dbReference>
<evidence type="ECO:0000313" key="1">
    <source>
        <dbReference type="EMBL" id="NJR80528.1"/>
    </source>
</evidence>
<evidence type="ECO:0000313" key="2">
    <source>
        <dbReference type="Proteomes" id="UP000732399"/>
    </source>
</evidence>
<dbReference type="Proteomes" id="UP000732399">
    <property type="component" value="Unassembled WGS sequence"/>
</dbReference>
<accession>A0ABX1CU93</accession>
<proteinExistence type="predicted"/>
<name>A0ABX1CU93_9SPHN</name>
<reference evidence="1 2" key="1">
    <citation type="submission" date="2020-03" db="EMBL/GenBank/DDBJ databases">
        <authorList>
            <person name="Wang L."/>
            <person name="He N."/>
            <person name="Li Y."/>
            <person name="Fang Y."/>
            <person name="Zhang F."/>
        </authorList>
    </citation>
    <scope>NUCLEOTIDE SEQUENCE [LARGE SCALE GENOMIC DNA]</scope>
    <source>
        <strain evidence="1 2">36D10-4-7</strain>
    </source>
</reference>